<dbReference type="OrthoDB" id="2991591at2"/>
<accession>A0A364K304</accession>
<keyword evidence="2" id="KW-0472">Membrane</keyword>
<evidence type="ECO:0000256" key="2">
    <source>
        <dbReference type="SAM" id="Phobius"/>
    </source>
</evidence>
<feature type="transmembrane region" description="Helical" evidence="2">
    <location>
        <begin position="43"/>
        <end position="62"/>
    </location>
</feature>
<evidence type="ECO:0000313" key="3">
    <source>
        <dbReference type="EMBL" id="RAL23184.1"/>
    </source>
</evidence>
<dbReference type="RefSeq" id="WP_113659491.1">
    <property type="nucleotide sequence ID" value="NZ_KZ845669.1"/>
</dbReference>
<dbReference type="Pfam" id="PF04977">
    <property type="entry name" value="DivIC"/>
    <property type="match status" value="1"/>
</dbReference>
<dbReference type="AlphaFoldDB" id="A0A364K304"/>
<keyword evidence="1" id="KW-0175">Coiled coil</keyword>
<evidence type="ECO:0000313" key="4">
    <source>
        <dbReference type="Proteomes" id="UP000251213"/>
    </source>
</evidence>
<protein>
    <recommendedName>
        <fullName evidence="5">Cell division protein FtsB</fullName>
    </recommendedName>
</protein>
<proteinExistence type="predicted"/>
<evidence type="ECO:0008006" key="5">
    <source>
        <dbReference type="Google" id="ProtNLM"/>
    </source>
</evidence>
<reference evidence="3 4" key="2">
    <citation type="submission" date="2018-06" db="EMBL/GenBank/DDBJ databases">
        <authorList>
            <person name="Zhirakovskaya E."/>
        </authorList>
    </citation>
    <scope>NUCLEOTIDE SEQUENCE [LARGE SCALE GENOMIC DNA]</scope>
    <source>
        <strain evidence="3 4">FBKL4.011</strain>
    </source>
</reference>
<name>A0A364K304_9BACL</name>
<keyword evidence="2" id="KW-0812">Transmembrane</keyword>
<organism evidence="3 4">
    <name type="scientific">Thermoflavimicrobium daqui</name>
    <dbReference type="NCBI Taxonomy" id="2137476"/>
    <lineage>
        <taxon>Bacteria</taxon>
        <taxon>Bacillati</taxon>
        <taxon>Bacillota</taxon>
        <taxon>Bacilli</taxon>
        <taxon>Bacillales</taxon>
        <taxon>Thermoactinomycetaceae</taxon>
        <taxon>Thermoflavimicrobium</taxon>
    </lineage>
</organism>
<gene>
    <name evidence="3" type="ORF">DL897_12515</name>
</gene>
<evidence type="ECO:0000256" key="1">
    <source>
        <dbReference type="SAM" id="Coils"/>
    </source>
</evidence>
<feature type="coiled-coil region" evidence="1">
    <location>
        <begin position="74"/>
        <end position="101"/>
    </location>
</feature>
<reference evidence="3 4" key="1">
    <citation type="submission" date="2018-06" db="EMBL/GenBank/DDBJ databases">
        <title>Thermoflavimicrobium daqus sp. nov., a thermophilic microbe isolated from Moutai-flavour Daqu.</title>
        <authorList>
            <person name="Wang X."/>
            <person name="Zhou H."/>
        </authorList>
    </citation>
    <scope>NUCLEOTIDE SEQUENCE [LARGE SCALE GENOMIC DNA]</scope>
    <source>
        <strain evidence="3 4">FBKL4.011</strain>
    </source>
</reference>
<sequence>MAAKSKSEKVLAFRSPRSKIIEGNQESANPKQTLHPAARRRRMIWLGLMVFILSWAGVQLVIQQFRIWNKEEVLIQKQKELVVVKQQTNQLKKEVQQLNDTNFLLELAHKLGYIKPGEQNYETEHEKK</sequence>
<dbReference type="Proteomes" id="UP000251213">
    <property type="component" value="Unassembled WGS sequence"/>
</dbReference>
<dbReference type="InterPro" id="IPR007060">
    <property type="entry name" value="FtsL/DivIC"/>
</dbReference>
<comment type="caution">
    <text evidence="3">The sequence shown here is derived from an EMBL/GenBank/DDBJ whole genome shotgun (WGS) entry which is preliminary data.</text>
</comment>
<keyword evidence="4" id="KW-1185">Reference proteome</keyword>
<dbReference type="EMBL" id="QJKK01000007">
    <property type="protein sequence ID" value="RAL23184.1"/>
    <property type="molecule type" value="Genomic_DNA"/>
</dbReference>
<keyword evidence="2" id="KW-1133">Transmembrane helix</keyword>